<dbReference type="EMBL" id="JAJUBB010000029">
    <property type="protein sequence ID" value="MDD1784115.1"/>
    <property type="molecule type" value="Genomic_DNA"/>
</dbReference>
<proteinExistence type="predicted"/>
<evidence type="ECO:0000313" key="2">
    <source>
        <dbReference type="EMBL" id="MDD1784115.1"/>
    </source>
</evidence>
<gene>
    <name evidence="2" type="ORF">LRP49_23350</name>
</gene>
<feature type="transmembrane region" description="Helical" evidence="1">
    <location>
        <begin position="120"/>
        <end position="148"/>
    </location>
</feature>
<keyword evidence="1" id="KW-0812">Transmembrane</keyword>
<keyword evidence="1" id="KW-1133">Transmembrane helix</keyword>
<feature type="transmembrane region" description="Helical" evidence="1">
    <location>
        <begin position="42"/>
        <end position="65"/>
    </location>
</feature>
<keyword evidence="1" id="KW-0472">Membrane</keyword>
<accession>A0ABT5QT16</accession>
<organism evidence="2 3">
    <name type="scientific">Enterovibrio qingdaonensis</name>
    <dbReference type="NCBI Taxonomy" id="2899818"/>
    <lineage>
        <taxon>Bacteria</taxon>
        <taxon>Pseudomonadati</taxon>
        <taxon>Pseudomonadota</taxon>
        <taxon>Gammaproteobacteria</taxon>
        <taxon>Vibrionales</taxon>
        <taxon>Vibrionaceae</taxon>
        <taxon>Enterovibrio</taxon>
    </lineage>
</organism>
<name>A0ABT5QT16_9GAMM</name>
<feature type="transmembrane region" description="Helical" evidence="1">
    <location>
        <begin position="77"/>
        <end position="100"/>
    </location>
</feature>
<evidence type="ECO:0000313" key="3">
    <source>
        <dbReference type="Proteomes" id="UP001149821"/>
    </source>
</evidence>
<comment type="caution">
    <text evidence="2">The sequence shown here is derived from an EMBL/GenBank/DDBJ whole genome shotgun (WGS) entry which is preliminary data.</text>
</comment>
<dbReference type="RefSeq" id="WP_274145831.1">
    <property type="nucleotide sequence ID" value="NZ_JAJUBB010000029.1"/>
</dbReference>
<dbReference type="Proteomes" id="UP001149821">
    <property type="component" value="Unassembled WGS sequence"/>
</dbReference>
<keyword evidence="3" id="KW-1185">Reference proteome</keyword>
<sequence length="174" mass="20043">MIYLYLLVGVGLFFVVLGESIIQMALRLTMLVGNRLGLDYLFMPILKLYPLFLAWIGVYLLYRVLQLLTARFSLRTASFFAMLYYFFAASMAFISLVKYYSIPFISEVLLDYDINVWRAIVLGLLTVLSHVLLFYQVAGFGAAVLAIFNPSRFYRFVDNAYEQGRERTLNETTA</sequence>
<reference evidence="2" key="1">
    <citation type="submission" date="2021-12" db="EMBL/GenBank/DDBJ databases">
        <title>Enterovibrio ZSDZ35 sp. nov. and Enterovibrio ZSDZ42 sp. nov., isolated from coastal seawater in Qingdao.</title>
        <authorList>
            <person name="Zhang P."/>
        </authorList>
    </citation>
    <scope>NUCLEOTIDE SEQUENCE</scope>
    <source>
        <strain evidence="2">ZSDZ35</strain>
    </source>
</reference>
<evidence type="ECO:0000256" key="1">
    <source>
        <dbReference type="SAM" id="Phobius"/>
    </source>
</evidence>
<protein>
    <submittedName>
        <fullName evidence="2">Uncharacterized protein</fullName>
    </submittedName>
</protein>